<gene>
    <name evidence="2" type="ORF">DGI_2961</name>
</gene>
<evidence type="ECO:0000313" key="2">
    <source>
        <dbReference type="EMBL" id="AGW14686.1"/>
    </source>
</evidence>
<dbReference type="InterPro" id="IPR010486">
    <property type="entry name" value="HNS-dep_expression_A/B"/>
</dbReference>
<dbReference type="KEGG" id="dgg:DGI_2961"/>
<sequence length="108" mass="11711">MRQLMKTAMIAASLVALCASPAMAKKQGIQDIDFSQITCGDFVADLQTASAEDVGVIFMWLDGYLSGVSGDTTLRWDGMQDFGTNLVDLCKKKPRMKVLDASEEVGIE</sequence>
<dbReference type="Pfam" id="PF06411">
    <property type="entry name" value="HdeA"/>
    <property type="match status" value="1"/>
</dbReference>
<dbReference type="STRING" id="1121448.DGI_2961"/>
<dbReference type="eggNOG" id="ENOG5033K3R">
    <property type="taxonomic scope" value="Bacteria"/>
</dbReference>
<evidence type="ECO:0000256" key="1">
    <source>
        <dbReference type="SAM" id="SignalP"/>
    </source>
</evidence>
<accession>T2GEZ6</accession>
<evidence type="ECO:0000313" key="3">
    <source>
        <dbReference type="Proteomes" id="UP000016587"/>
    </source>
</evidence>
<organism evidence="2 3">
    <name type="scientific">Megalodesulfovibrio gigas (strain ATCC 19364 / DSM 1382 / NCIMB 9332 / VKM B-1759)</name>
    <name type="common">Desulfovibrio gigas</name>
    <dbReference type="NCBI Taxonomy" id="1121448"/>
    <lineage>
        <taxon>Bacteria</taxon>
        <taxon>Pseudomonadati</taxon>
        <taxon>Thermodesulfobacteriota</taxon>
        <taxon>Desulfovibrionia</taxon>
        <taxon>Desulfovibrionales</taxon>
        <taxon>Desulfovibrionaceae</taxon>
        <taxon>Megalodesulfovibrio</taxon>
    </lineage>
</organism>
<evidence type="ECO:0008006" key="4">
    <source>
        <dbReference type="Google" id="ProtNLM"/>
    </source>
</evidence>
<dbReference type="HOGENOM" id="CLU_2192748_0_0_7"/>
<protein>
    <recommendedName>
        <fullName evidence="4">Acid stress chaperone HdeA</fullName>
    </recommendedName>
</protein>
<dbReference type="AlphaFoldDB" id="T2GEZ6"/>
<name>T2GEZ6_MEGG1</name>
<dbReference type="OrthoDB" id="5459282at2"/>
<feature type="chain" id="PRO_5004588330" description="Acid stress chaperone HdeA" evidence="1">
    <location>
        <begin position="25"/>
        <end position="108"/>
    </location>
</feature>
<reference evidence="3" key="2">
    <citation type="submission" date="2013-07" db="EMBL/GenBank/DDBJ databases">
        <authorList>
            <person name="Morais-Silva F.O."/>
            <person name="Rezende A.M."/>
            <person name="Pimentel C."/>
            <person name="Resende D.M."/>
            <person name="Santos C.I."/>
            <person name="Clemente C."/>
            <person name="de Oliveira L.M."/>
            <person name="da Silva S.M."/>
            <person name="Costa D.A."/>
            <person name="Varela-Raposo A."/>
            <person name="Horacio E.C.A."/>
            <person name="Matos M."/>
            <person name="Flores O."/>
            <person name="Ruiz J.C."/>
            <person name="Rodrigues-Pousada C."/>
        </authorList>
    </citation>
    <scope>NUCLEOTIDE SEQUENCE [LARGE SCALE GENOMIC DNA]</scope>
    <source>
        <strain evidence="3">ATCC 19364 / DSM 1382 / NCIMB 9332 / VKM B-1759</strain>
    </source>
</reference>
<feature type="signal peptide" evidence="1">
    <location>
        <begin position="1"/>
        <end position="24"/>
    </location>
</feature>
<keyword evidence="1" id="KW-0732">Signal</keyword>
<proteinExistence type="predicted"/>
<dbReference type="PATRIC" id="fig|1121448.10.peg.2923"/>
<dbReference type="Proteomes" id="UP000016587">
    <property type="component" value="Chromosome"/>
</dbReference>
<reference evidence="2 3" key="1">
    <citation type="journal article" date="2013" name="J. Bacteriol.">
        <title>Roles of HynAB and Ech, the only two hydrogenases found in the model sulfate reducer Desulfovibrio gigas.</title>
        <authorList>
            <person name="Morais-Silva F.O."/>
            <person name="Santos C.I."/>
            <person name="Rodrigues R."/>
            <person name="Pereira I.A."/>
            <person name="Rodrigues-Pousada C."/>
        </authorList>
    </citation>
    <scope>NUCLEOTIDE SEQUENCE [LARGE SCALE GENOMIC DNA]</scope>
    <source>
        <strain evidence="3">ATCC 19364 / DSM 1382 / NCIMB 9332 / VKM B-1759</strain>
    </source>
</reference>
<dbReference type="RefSeq" id="WP_021761744.1">
    <property type="nucleotide sequence ID" value="NC_022444.1"/>
</dbReference>
<dbReference type="EMBL" id="CP006585">
    <property type="protein sequence ID" value="AGW14686.1"/>
    <property type="molecule type" value="Genomic_DNA"/>
</dbReference>
<keyword evidence="3" id="KW-1185">Reference proteome</keyword>